<dbReference type="Proteomes" id="UP000256964">
    <property type="component" value="Unassembled WGS sequence"/>
</dbReference>
<feature type="compositionally biased region" description="Basic residues" evidence="1">
    <location>
        <begin position="81"/>
        <end position="117"/>
    </location>
</feature>
<organism evidence="2 3">
    <name type="scientific">Lentinus brumalis</name>
    <dbReference type="NCBI Taxonomy" id="2498619"/>
    <lineage>
        <taxon>Eukaryota</taxon>
        <taxon>Fungi</taxon>
        <taxon>Dikarya</taxon>
        <taxon>Basidiomycota</taxon>
        <taxon>Agaricomycotina</taxon>
        <taxon>Agaricomycetes</taxon>
        <taxon>Polyporales</taxon>
        <taxon>Polyporaceae</taxon>
        <taxon>Lentinus</taxon>
    </lineage>
</organism>
<feature type="region of interest" description="Disordered" evidence="1">
    <location>
        <begin position="81"/>
        <end position="118"/>
    </location>
</feature>
<reference evidence="2 3" key="1">
    <citation type="journal article" date="2018" name="Biotechnol. Biofuels">
        <title>Integrative visual omics of the white-rot fungus Polyporus brumalis exposes the biotechnological potential of its oxidative enzymes for delignifying raw plant biomass.</title>
        <authorList>
            <person name="Miyauchi S."/>
            <person name="Rancon A."/>
            <person name="Drula E."/>
            <person name="Hage H."/>
            <person name="Chaduli D."/>
            <person name="Favel A."/>
            <person name="Grisel S."/>
            <person name="Henrissat B."/>
            <person name="Herpoel-Gimbert I."/>
            <person name="Ruiz-Duenas F.J."/>
            <person name="Chevret D."/>
            <person name="Hainaut M."/>
            <person name="Lin J."/>
            <person name="Wang M."/>
            <person name="Pangilinan J."/>
            <person name="Lipzen A."/>
            <person name="Lesage-Meessen L."/>
            <person name="Navarro D."/>
            <person name="Riley R."/>
            <person name="Grigoriev I.V."/>
            <person name="Zhou S."/>
            <person name="Raouche S."/>
            <person name="Rosso M.N."/>
        </authorList>
    </citation>
    <scope>NUCLEOTIDE SEQUENCE [LARGE SCALE GENOMIC DNA]</scope>
    <source>
        <strain evidence="2 3">BRFM 1820</strain>
    </source>
</reference>
<dbReference type="AlphaFoldDB" id="A0A371DMA9"/>
<dbReference type="EMBL" id="KZ857386">
    <property type="protein sequence ID" value="RDX53670.1"/>
    <property type="molecule type" value="Genomic_DNA"/>
</dbReference>
<sequence>MATVEWDSGDRGHHRHKVSTIHGWVTKLRGTIIRSERTRHAGVREMEEARALRIYKKENPEQFRRTRGGGFFWFIPGRNRSHSPHHHHEHHDHHDHHDHRDRHDRHGHRRHRSRRHHETVVVDDRGRRYATDAYRGERYYGPWLRFRHRVRPHHHGCLKLMLAHLSGDIERKAAALHERERVAKERRRERRRRKRQRRDEALAVKIDCAVNKNRWWRR</sequence>
<evidence type="ECO:0000313" key="2">
    <source>
        <dbReference type="EMBL" id="RDX53670.1"/>
    </source>
</evidence>
<name>A0A371DMA9_9APHY</name>
<gene>
    <name evidence="2" type="ORF">OH76DRAFT_1453489</name>
</gene>
<feature type="region of interest" description="Disordered" evidence="1">
    <location>
        <begin position="179"/>
        <end position="198"/>
    </location>
</feature>
<dbReference type="OrthoDB" id="3256715at2759"/>
<accession>A0A371DMA9</accession>
<evidence type="ECO:0000313" key="3">
    <source>
        <dbReference type="Proteomes" id="UP000256964"/>
    </source>
</evidence>
<feature type="compositionally biased region" description="Basic residues" evidence="1">
    <location>
        <begin position="184"/>
        <end position="196"/>
    </location>
</feature>
<keyword evidence="3" id="KW-1185">Reference proteome</keyword>
<protein>
    <submittedName>
        <fullName evidence="2">Uncharacterized protein</fullName>
    </submittedName>
</protein>
<evidence type="ECO:0000256" key="1">
    <source>
        <dbReference type="SAM" id="MobiDB-lite"/>
    </source>
</evidence>
<proteinExistence type="predicted"/>